<dbReference type="Proteomes" id="UP001139485">
    <property type="component" value="Unassembled WGS sequence"/>
</dbReference>
<feature type="transmembrane region" description="Helical" evidence="1">
    <location>
        <begin position="55"/>
        <end position="78"/>
    </location>
</feature>
<gene>
    <name evidence="2" type="ORF">M8330_02145</name>
</gene>
<feature type="transmembrane region" description="Helical" evidence="1">
    <location>
        <begin position="90"/>
        <end position="109"/>
    </location>
</feature>
<reference evidence="2" key="1">
    <citation type="submission" date="2022-05" db="EMBL/GenBank/DDBJ databases">
        <authorList>
            <person name="Tuo L."/>
        </authorList>
    </citation>
    <scope>NUCLEOTIDE SEQUENCE</scope>
    <source>
        <strain evidence="2">BSK12Z-4</strain>
    </source>
</reference>
<evidence type="ECO:0000256" key="1">
    <source>
        <dbReference type="SAM" id="Phobius"/>
    </source>
</evidence>
<feature type="transmembrane region" description="Helical" evidence="1">
    <location>
        <begin position="135"/>
        <end position="162"/>
    </location>
</feature>
<proteinExistence type="predicted"/>
<dbReference type="AlphaFoldDB" id="A0A9X2D6H0"/>
<keyword evidence="1" id="KW-0812">Transmembrane</keyword>
<feature type="transmembrane region" description="Helical" evidence="1">
    <location>
        <begin position="235"/>
        <end position="256"/>
    </location>
</feature>
<feature type="transmembrane region" description="Helical" evidence="1">
    <location>
        <begin position="183"/>
        <end position="203"/>
    </location>
</feature>
<evidence type="ECO:0000313" key="3">
    <source>
        <dbReference type="Proteomes" id="UP001139485"/>
    </source>
</evidence>
<sequence>MSLVLVGVWLAALGTGDLGRAGADVVGLRRRLVCLAMAAVVLLVGLLVVRPDGAWGPVVGVLLLGDVAVWLGASGVALDPTRTARARAAARWLAFGSLLGGMVVAALAVQTVDHLVTWPDWTSRTLAARWPAQDLVVAGGAVLVQLATGNILVRLLLDAVGVPATSNEKQLKGGRVLGPMERVFIIGLGGVGQLTAAAIVVAAKGLLRFPELQRAQLRPQDIAPSPGGPSDVTEYFLIGSFASWLLALGGVALVHLA</sequence>
<comment type="caution">
    <text evidence="2">The sequence shown here is derived from an EMBL/GenBank/DDBJ whole genome shotgun (WGS) entry which is preliminary data.</text>
</comment>
<organism evidence="2 3">
    <name type="scientific">Nocardioides bruguierae</name>
    <dbReference type="NCBI Taxonomy" id="2945102"/>
    <lineage>
        <taxon>Bacteria</taxon>
        <taxon>Bacillati</taxon>
        <taxon>Actinomycetota</taxon>
        <taxon>Actinomycetes</taxon>
        <taxon>Propionibacteriales</taxon>
        <taxon>Nocardioidaceae</taxon>
        <taxon>Nocardioides</taxon>
    </lineage>
</organism>
<feature type="transmembrane region" description="Helical" evidence="1">
    <location>
        <begin position="32"/>
        <end position="49"/>
    </location>
</feature>
<dbReference type="RefSeq" id="WP_250825986.1">
    <property type="nucleotide sequence ID" value="NZ_JAMOIL010000001.1"/>
</dbReference>
<keyword evidence="1" id="KW-1133">Transmembrane helix</keyword>
<keyword evidence="1" id="KW-0472">Membrane</keyword>
<accession>A0A9X2D6H0</accession>
<evidence type="ECO:0000313" key="2">
    <source>
        <dbReference type="EMBL" id="MCM0619094.1"/>
    </source>
</evidence>
<keyword evidence="3" id="KW-1185">Reference proteome</keyword>
<protein>
    <submittedName>
        <fullName evidence="2">Uncharacterized protein</fullName>
    </submittedName>
</protein>
<dbReference type="EMBL" id="JAMOIL010000001">
    <property type="protein sequence ID" value="MCM0619094.1"/>
    <property type="molecule type" value="Genomic_DNA"/>
</dbReference>
<name>A0A9X2D6H0_9ACTN</name>